<name>A0A2S5A697_9SPHI</name>
<dbReference type="AlphaFoldDB" id="A0A2S5A697"/>
<proteinExistence type="predicted"/>
<evidence type="ECO:0000313" key="1">
    <source>
        <dbReference type="EMBL" id="POY37839.1"/>
    </source>
</evidence>
<comment type="caution">
    <text evidence="1">The sequence shown here is derived from an EMBL/GenBank/DDBJ whole genome shotgun (WGS) entry which is preliminary data.</text>
</comment>
<sequence>MPQLSINDTIKAFAALGEYLTNPSDDLNDLINSAVYHNSWFTEEYTWEAVLSIGKSLSESNLTAWLNNYKEPFEQKRTSKTVGLILAGNIPMVGFHDVICVLIAGHKAQIKLSSNDKKLIPHILTKLVEIEPAYAQNFEFVERLNGFDAVIATGSNNSSRYFEYYFGKVPNIIRKNRNSVAVFNGTETPEDFNQLGKDIFSYFGLGCRNVSKLYVPANYKFDAFFEGIEAYKPIINFHKYANNFDYNLTLLMMNRVPHFENHFIMLSNNTAYTSPISALYYEEYADEKSLEERLKADADQIQCIVSKNGHFKESLAFGQAQQPDLWDYADGVDTMEFLLSI</sequence>
<reference evidence="1 2" key="1">
    <citation type="submission" date="2018-01" db="EMBL/GenBank/DDBJ databases">
        <authorList>
            <person name="Gaut B.S."/>
            <person name="Morton B.R."/>
            <person name="Clegg M.T."/>
            <person name="Duvall M.R."/>
        </authorList>
    </citation>
    <scope>NUCLEOTIDE SEQUENCE [LARGE SCALE GENOMIC DNA]</scope>
    <source>
        <strain evidence="1 2">HR-AV</strain>
    </source>
</reference>
<gene>
    <name evidence="1" type="ORF">C3K47_04720</name>
</gene>
<dbReference type="EMBL" id="PQVF01000003">
    <property type="protein sequence ID" value="POY37839.1"/>
    <property type="molecule type" value="Genomic_DNA"/>
</dbReference>
<keyword evidence="2" id="KW-1185">Reference proteome</keyword>
<organism evidence="1 2">
    <name type="scientific">Solitalea longa</name>
    <dbReference type="NCBI Taxonomy" id="2079460"/>
    <lineage>
        <taxon>Bacteria</taxon>
        <taxon>Pseudomonadati</taxon>
        <taxon>Bacteroidota</taxon>
        <taxon>Sphingobacteriia</taxon>
        <taxon>Sphingobacteriales</taxon>
        <taxon>Sphingobacteriaceae</taxon>
        <taxon>Solitalea</taxon>
    </lineage>
</organism>
<dbReference type="Proteomes" id="UP000236893">
    <property type="component" value="Unassembled WGS sequence"/>
</dbReference>
<accession>A0A2S5A697</accession>
<dbReference type="OrthoDB" id="1522941at2"/>
<dbReference type="RefSeq" id="WP_103787970.1">
    <property type="nucleotide sequence ID" value="NZ_PQVF01000003.1"/>
</dbReference>
<evidence type="ECO:0000313" key="2">
    <source>
        <dbReference type="Proteomes" id="UP000236893"/>
    </source>
</evidence>
<protein>
    <submittedName>
        <fullName evidence="1">Acyl-CoA reductase</fullName>
    </submittedName>
</protein>